<organism evidence="11 12">
    <name type="scientific">Streptomyces inusitatus</name>
    <dbReference type="NCBI Taxonomy" id="68221"/>
    <lineage>
        <taxon>Bacteria</taxon>
        <taxon>Bacillati</taxon>
        <taxon>Actinomycetota</taxon>
        <taxon>Actinomycetes</taxon>
        <taxon>Kitasatosporales</taxon>
        <taxon>Streptomycetaceae</taxon>
        <taxon>Streptomyces</taxon>
    </lineage>
</organism>
<comment type="function">
    <text evidence="8">Essential cell division protein.</text>
</comment>
<dbReference type="GO" id="GO:0032153">
    <property type="term" value="C:cell division site"/>
    <property type="evidence" value="ECO:0007669"/>
    <property type="project" value="UniProtKB-UniRule"/>
</dbReference>
<name>A0A918V0S4_9ACTN</name>
<evidence type="ECO:0000313" key="12">
    <source>
        <dbReference type="Proteomes" id="UP000630936"/>
    </source>
</evidence>
<keyword evidence="4 8" id="KW-0812">Transmembrane</keyword>
<keyword evidence="2 8" id="KW-1003">Cell membrane</keyword>
<dbReference type="EMBL" id="BMWG01000023">
    <property type="protein sequence ID" value="GGZ54338.1"/>
    <property type="molecule type" value="Genomic_DNA"/>
</dbReference>
<dbReference type="InterPro" id="IPR034746">
    <property type="entry name" value="POTRA"/>
</dbReference>
<evidence type="ECO:0000256" key="9">
    <source>
        <dbReference type="SAM" id="MobiDB-lite"/>
    </source>
</evidence>
<comment type="subcellular location">
    <subcellularLocation>
        <location evidence="8">Cell membrane</location>
        <topology evidence="8">Single-pass type II membrane protein</topology>
    </subcellularLocation>
    <subcellularLocation>
        <location evidence="1">Membrane</location>
    </subcellularLocation>
    <text evidence="8">Localizes to the division septum.</text>
</comment>
<dbReference type="InterPro" id="IPR013685">
    <property type="entry name" value="POTRA_FtsQ_type"/>
</dbReference>
<dbReference type="PANTHER" id="PTHR37820">
    <property type="entry name" value="CELL DIVISION PROTEIN DIVIB"/>
    <property type="match status" value="1"/>
</dbReference>
<dbReference type="GO" id="GO:0090529">
    <property type="term" value="P:cell septum assembly"/>
    <property type="evidence" value="ECO:0007669"/>
    <property type="project" value="InterPro"/>
</dbReference>
<dbReference type="Proteomes" id="UP000630936">
    <property type="component" value="Unassembled WGS sequence"/>
</dbReference>
<dbReference type="HAMAP" id="MF_00911">
    <property type="entry name" value="FtsQ_subfam"/>
    <property type="match status" value="1"/>
</dbReference>
<feature type="compositionally biased region" description="Low complexity" evidence="9">
    <location>
        <begin position="20"/>
        <end position="29"/>
    </location>
</feature>
<dbReference type="Pfam" id="PF08478">
    <property type="entry name" value="POTRA_1"/>
    <property type="match status" value="1"/>
</dbReference>
<reference evidence="11" key="2">
    <citation type="submission" date="2020-09" db="EMBL/GenBank/DDBJ databases">
        <authorList>
            <person name="Sun Q."/>
            <person name="Ohkuma M."/>
        </authorList>
    </citation>
    <scope>NUCLEOTIDE SEQUENCE</scope>
    <source>
        <strain evidence="11">JCM 4988</strain>
    </source>
</reference>
<dbReference type="RefSeq" id="WP_190125985.1">
    <property type="nucleotide sequence ID" value="NZ_BMWG01000023.1"/>
</dbReference>
<evidence type="ECO:0000313" key="11">
    <source>
        <dbReference type="EMBL" id="GGZ54338.1"/>
    </source>
</evidence>
<gene>
    <name evidence="8 11" type="primary">ftsQ</name>
    <name evidence="11" type="ORF">GCM10010387_55550</name>
</gene>
<dbReference type="AlphaFoldDB" id="A0A918V0S4"/>
<keyword evidence="3 8" id="KW-0132">Cell division</keyword>
<evidence type="ECO:0000256" key="3">
    <source>
        <dbReference type="ARBA" id="ARBA00022618"/>
    </source>
</evidence>
<evidence type="ECO:0000256" key="7">
    <source>
        <dbReference type="ARBA" id="ARBA00023306"/>
    </source>
</evidence>
<feature type="transmembrane region" description="Helical" evidence="8">
    <location>
        <begin position="42"/>
        <end position="61"/>
    </location>
</feature>
<accession>A0A918V0S4</accession>
<dbReference type="GO" id="GO:0005886">
    <property type="term" value="C:plasma membrane"/>
    <property type="evidence" value="ECO:0007669"/>
    <property type="project" value="UniProtKB-SubCell"/>
</dbReference>
<evidence type="ECO:0000256" key="8">
    <source>
        <dbReference type="HAMAP-Rule" id="MF_00911"/>
    </source>
</evidence>
<comment type="caution">
    <text evidence="11">The sequence shown here is derived from an EMBL/GenBank/DDBJ whole genome shotgun (WGS) entry which is preliminary data.</text>
</comment>
<evidence type="ECO:0000259" key="10">
    <source>
        <dbReference type="PROSITE" id="PS51779"/>
    </source>
</evidence>
<evidence type="ECO:0000256" key="2">
    <source>
        <dbReference type="ARBA" id="ARBA00022475"/>
    </source>
</evidence>
<dbReference type="GO" id="GO:0043093">
    <property type="term" value="P:FtsZ-dependent cytokinesis"/>
    <property type="evidence" value="ECO:0007669"/>
    <property type="project" value="UniProtKB-UniRule"/>
</dbReference>
<keyword evidence="6 8" id="KW-0472">Membrane</keyword>
<dbReference type="InterPro" id="IPR050487">
    <property type="entry name" value="FtsQ_DivIB"/>
</dbReference>
<feature type="region of interest" description="Disordered" evidence="9">
    <location>
        <begin position="1"/>
        <end position="34"/>
    </location>
</feature>
<keyword evidence="5 8" id="KW-1133">Transmembrane helix</keyword>
<protein>
    <recommendedName>
        <fullName evidence="8">Cell division protein FtsQ</fullName>
    </recommendedName>
</protein>
<keyword evidence="7 8" id="KW-0131">Cell cycle</keyword>
<evidence type="ECO:0000256" key="5">
    <source>
        <dbReference type="ARBA" id="ARBA00022989"/>
    </source>
</evidence>
<proteinExistence type="inferred from homology"/>
<dbReference type="InterPro" id="IPR026579">
    <property type="entry name" value="FtsQ"/>
</dbReference>
<sequence length="269" mass="28821">MAGPTTAERGARTPSRRPRGASGPPSGASDGRRFPRLPGRRVLLIALAVAALLGGALWALYGSSWLRVERVRVTGTDVLTHRQVTGAAGVPMGAPVVSVDTDGIEDRLRTRLPRVDSVEVSRSWPSGVTLRVTERKPVLLLGKGERFIEVDAGGHRFATVDKAPKGIPLLELEVDDSPSLRRFDLDRLTEEAVRVRSELPAKVAADARTVAVRSYDYIVVELTGRRTVLWGSPEDGEAKSRALTALMKAAPKARHFDVSAPTAPAASAS</sequence>
<dbReference type="PROSITE" id="PS51779">
    <property type="entry name" value="POTRA"/>
    <property type="match status" value="1"/>
</dbReference>
<evidence type="ECO:0000256" key="6">
    <source>
        <dbReference type="ARBA" id="ARBA00023136"/>
    </source>
</evidence>
<keyword evidence="12" id="KW-1185">Reference proteome</keyword>
<feature type="domain" description="POTRA" evidence="10">
    <location>
        <begin position="66"/>
        <end position="135"/>
    </location>
</feature>
<dbReference type="Gene3D" id="3.10.20.310">
    <property type="entry name" value="membrane protein fhac"/>
    <property type="match status" value="1"/>
</dbReference>
<reference evidence="11" key="1">
    <citation type="journal article" date="2014" name="Int. J. Syst. Evol. Microbiol.">
        <title>Complete genome sequence of Corynebacterium casei LMG S-19264T (=DSM 44701T), isolated from a smear-ripened cheese.</title>
        <authorList>
            <consortium name="US DOE Joint Genome Institute (JGI-PGF)"/>
            <person name="Walter F."/>
            <person name="Albersmeier A."/>
            <person name="Kalinowski J."/>
            <person name="Ruckert C."/>
        </authorList>
    </citation>
    <scope>NUCLEOTIDE SEQUENCE</scope>
    <source>
        <strain evidence="11">JCM 4988</strain>
    </source>
</reference>
<dbReference type="PANTHER" id="PTHR37820:SF1">
    <property type="entry name" value="CELL DIVISION PROTEIN FTSQ"/>
    <property type="match status" value="1"/>
</dbReference>
<evidence type="ECO:0000256" key="1">
    <source>
        <dbReference type="ARBA" id="ARBA00004370"/>
    </source>
</evidence>
<evidence type="ECO:0000256" key="4">
    <source>
        <dbReference type="ARBA" id="ARBA00022692"/>
    </source>
</evidence>
<comment type="similarity">
    <text evidence="8">Belongs to the FtsQ/DivIB family. FtsQ subfamily.</text>
</comment>